<dbReference type="OrthoDB" id="4321620at2"/>
<proteinExistence type="predicted"/>
<accession>A0A5N8W3K7</accession>
<dbReference type="EMBL" id="VJZE01000072">
    <property type="protein sequence ID" value="MPY40884.1"/>
    <property type="molecule type" value="Genomic_DNA"/>
</dbReference>
<reference evidence="1 2" key="1">
    <citation type="submission" date="2019-07" db="EMBL/GenBank/DDBJ databases">
        <title>New species of Amycolatopsis and Streptomyces.</title>
        <authorList>
            <person name="Duangmal K."/>
            <person name="Teo W.F.A."/>
            <person name="Lipun K."/>
        </authorList>
    </citation>
    <scope>NUCLEOTIDE SEQUENCE [LARGE SCALE GENOMIC DNA]</scope>
    <source>
        <strain evidence="1 2">TISTR 2346</strain>
    </source>
</reference>
<protein>
    <submittedName>
        <fullName evidence="1">Uncharacterized protein</fullName>
    </submittedName>
</protein>
<name>A0A5N8W3K7_9ACTN</name>
<evidence type="ECO:0000313" key="1">
    <source>
        <dbReference type="EMBL" id="MPY40884.1"/>
    </source>
</evidence>
<sequence>MSHRPTIDEIAAFLADLKALCTIGGNPAELADRKADLLERISDAMPGDQEAADVAHTARVVANEARER</sequence>
<dbReference type="RefSeq" id="WP_152783806.1">
    <property type="nucleotide sequence ID" value="NZ_BAABEQ010000005.1"/>
</dbReference>
<comment type="caution">
    <text evidence="1">The sequence shown here is derived from an EMBL/GenBank/DDBJ whole genome shotgun (WGS) entry which is preliminary data.</text>
</comment>
<gene>
    <name evidence="1" type="ORF">FNH04_13515</name>
</gene>
<keyword evidence="2" id="KW-1185">Reference proteome</keyword>
<organism evidence="1 2">
    <name type="scientific">Streptomyces phyllanthi</name>
    <dbReference type="NCBI Taxonomy" id="1803180"/>
    <lineage>
        <taxon>Bacteria</taxon>
        <taxon>Bacillati</taxon>
        <taxon>Actinomycetota</taxon>
        <taxon>Actinomycetes</taxon>
        <taxon>Kitasatosporales</taxon>
        <taxon>Streptomycetaceae</taxon>
        <taxon>Streptomyces</taxon>
    </lineage>
</organism>
<dbReference type="Proteomes" id="UP000326979">
    <property type="component" value="Unassembled WGS sequence"/>
</dbReference>
<dbReference type="AlphaFoldDB" id="A0A5N8W3K7"/>
<evidence type="ECO:0000313" key="2">
    <source>
        <dbReference type="Proteomes" id="UP000326979"/>
    </source>
</evidence>